<evidence type="ECO:0000313" key="2">
    <source>
        <dbReference type="Proteomes" id="UP001177003"/>
    </source>
</evidence>
<sequence length="133" mass="15258">MGWLFPARSKGATTLSTTAIDVQHLYNPPTVEKAQPQTLHLNRWYCSYSDSLPNHCYDDENETTMRLAMEQPRHLLQFFITSSHLSLMKLLPQLTCFPRIFLPSLSFANQCLSIPCSFRSYSSLISSIEHLCE</sequence>
<organism evidence="1 2">
    <name type="scientific">Lactuca saligna</name>
    <name type="common">Willowleaf lettuce</name>
    <dbReference type="NCBI Taxonomy" id="75948"/>
    <lineage>
        <taxon>Eukaryota</taxon>
        <taxon>Viridiplantae</taxon>
        <taxon>Streptophyta</taxon>
        <taxon>Embryophyta</taxon>
        <taxon>Tracheophyta</taxon>
        <taxon>Spermatophyta</taxon>
        <taxon>Magnoliopsida</taxon>
        <taxon>eudicotyledons</taxon>
        <taxon>Gunneridae</taxon>
        <taxon>Pentapetalae</taxon>
        <taxon>asterids</taxon>
        <taxon>campanulids</taxon>
        <taxon>Asterales</taxon>
        <taxon>Asteraceae</taxon>
        <taxon>Cichorioideae</taxon>
        <taxon>Cichorieae</taxon>
        <taxon>Lactucinae</taxon>
        <taxon>Lactuca</taxon>
    </lineage>
</organism>
<gene>
    <name evidence="1" type="ORF">LSALG_LOCUS13473</name>
</gene>
<evidence type="ECO:0000313" key="1">
    <source>
        <dbReference type="EMBL" id="CAI9273315.1"/>
    </source>
</evidence>
<protein>
    <submittedName>
        <fullName evidence="1">Uncharacterized protein</fullName>
    </submittedName>
</protein>
<reference evidence="1" key="1">
    <citation type="submission" date="2023-04" db="EMBL/GenBank/DDBJ databases">
        <authorList>
            <person name="Vijverberg K."/>
            <person name="Xiong W."/>
            <person name="Schranz E."/>
        </authorList>
    </citation>
    <scope>NUCLEOTIDE SEQUENCE</scope>
</reference>
<name>A0AA35YG43_LACSI</name>
<keyword evidence="2" id="KW-1185">Reference proteome</keyword>
<dbReference type="EMBL" id="OX465078">
    <property type="protein sequence ID" value="CAI9273315.1"/>
    <property type="molecule type" value="Genomic_DNA"/>
</dbReference>
<accession>A0AA35YG43</accession>
<dbReference type="AlphaFoldDB" id="A0AA35YG43"/>
<dbReference type="Proteomes" id="UP001177003">
    <property type="component" value="Chromosome 2"/>
</dbReference>
<proteinExistence type="predicted"/>